<dbReference type="SUPFAM" id="SSF81631">
    <property type="entry name" value="PAP/OAS1 substrate-binding domain"/>
    <property type="match status" value="1"/>
</dbReference>
<dbReference type="InterPro" id="IPR000504">
    <property type="entry name" value="RRM_dom"/>
</dbReference>
<dbReference type="Gene3D" id="3.20.170.30">
    <property type="match status" value="1"/>
</dbReference>
<keyword evidence="9" id="KW-0460">Magnesium</keyword>
<dbReference type="GO" id="GO:0050265">
    <property type="term" value="F:RNA uridylyltransferase activity"/>
    <property type="evidence" value="ECO:0007669"/>
    <property type="project" value="UniProtKB-EC"/>
</dbReference>
<dbReference type="Pfam" id="PF22600">
    <property type="entry name" value="MTPAP-like_central"/>
    <property type="match status" value="1"/>
</dbReference>
<dbReference type="InterPro" id="IPR043519">
    <property type="entry name" value="NT_sf"/>
</dbReference>
<dbReference type="Gene3D" id="1.10.10.970">
    <property type="entry name" value="RNA 2'-phosphotransferase, Tpt1/KptA family, N-terminal domain"/>
    <property type="match status" value="1"/>
</dbReference>
<evidence type="ECO:0000256" key="9">
    <source>
        <dbReference type="ARBA" id="ARBA00022842"/>
    </source>
</evidence>
<dbReference type="InterPro" id="IPR002058">
    <property type="entry name" value="PAP_assoc"/>
</dbReference>
<keyword evidence="8" id="KW-0479">Metal-binding</keyword>
<dbReference type="InterPro" id="IPR035979">
    <property type="entry name" value="RBD_domain_sf"/>
</dbReference>
<evidence type="ECO:0000256" key="10">
    <source>
        <dbReference type="ARBA" id="ARBA00022884"/>
    </source>
</evidence>
<evidence type="ECO:0000256" key="2">
    <source>
        <dbReference type="ARBA" id="ARBA00009836"/>
    </source>
</evidence>
<comment type="catalytic activity">
    <reaction evidence="15">
        <text>RNA(n) + UTP = RNA(n)-3'-uridine ribonucleotide + diphosphate</text>
        <dbReference type="Rhea" id="RHEA:14785"/>
        <dbReference type="Rhea" id="RHEA-COMP:14527"/>
        <dbReference type="Rhea" id="RHEA-COMP:17348"/>
        <dbReference type="ChEBI" id="CHEBI:33019"/>
        <dbReference type="ChEBI" id="CHEBI:46398"/>
        <dbReference type="ChEBI" id="CHEBI:140395"/>
        <dbReference type="ChEBI" id="CHEBI:173116"/>
        <dbReference type="EC" id="2.7.7.52"/>
    </reaction>
</comment>
<proteinExistence type="inferred from homology"/>
<comment type="similarity">
    <text evidence="2">Belongs to the KptA/TPT1 family.</text>
</comment>
<dbReference type="AlphaFoldDB" id="A0AAU9TXU9"/>
<evidence type="ECO:0000259" key="19">
    <source>
        <dbReference type="Pfam" id="PF22600"/>
    </source>
</evidence>
<evidence type="ECO:0000256" key="13">
    <source>
        <dbReference type="ARBA" id="ARBA00033036"/>
    </source>
</evidence>
<dbReference type="Gene3D" id="3.30.70.330">
    <property type="match status" value="1"/>
</dbReference>
<dbReference type="SUPFAM" id="SSF54928">
    <property type="entry name" value="RNA-binding domain, RBD"/>
    <property type="match status" value="1"/>
</dbReference>
<feature type="compositionally biased region" description="Polar residues" evidence="16">
    <location>
        <begin position="812"/>
        <end position="823"/>
    </location>
</feature>
<dbReference type="Pfam" id="PF00076">
    <property type="entry name" value="RRM_1"/>
    <property type="match status" value="1"/>
</dbReference>
<evidence type="ECO:0000256" key="16">
    <source>
        <dbReference type="SAM" id="MobiDB-lite"/>
    </source>
</evidence>
<evidence type="ECO:0000256" key="3">
    <source>
        <dbReference type="ARBA" id="ARBA00012007"/>
    </source>
</evidence>
<accession>A0AAU9TXU9</accession>
<reference evidence="20" key="1">
    <citation type="submission" date="2022-03" db="EMBL/GenBank/DDBJ databases">
        <authorList>
            <person name="Tunstrom K."/>
        </authorList>
    </citation>
    <scope>NUCLEOTIDE SEQUENCE</scope>
</reference>
<keyword evidence="7" id="KW-0548">Nucleotidyltransferase</keyword>
<dbReference type="GO" id="GO:0000215">
    <property type="term" value="F:tRNA 2'-phosphotransferase activity"/>
    <property type="evidence" value="ECO:0007669"/>
    <property type="project" value="UniProtKB-EC"/>
</dbReference>
<dbReference type="PANTHER" id="PTHR12684">
    <property type="entry name" value="PUTATIVE PHOSPHOTRANSFERASE"/>
    <property type="match status" value="1"/>
</dbReference>
<dbReference type="SUPFAM" id="SSF56399">
    <property type="entry name" value="ADP-ribosylation"/>
    <property type="match status" value="1"/>
</dbReference>
<evidence type="ECO:0000256" key="7">
    <source>
        <dbReference type="ARBA" id="ARBA00022695"/>
    </source>
</evidence>
<evidence type="ECO:0000259" key="18">
    <source>
        <dbReference type="Pfam" id="PF03828"/>
    </source>
</evidence>
<comment type="function">
    <text evidence="1">Catalyzes the last step of tRNA splicing, the transfer of the splice junction 2'-phosphate from ligated tRNA to NAD to produce ADP-ribose 1''-2'' cyclic phosphate.</text>
</comment>
<dbReference type="FunFam" id="3.20.170.30:FF:000002">
    <property type="entry name" value="Phosphotransferase, putative"/>
    <property type="match status" value="1"/>
</dbReference>
<evidence type="ECO:0000313" key="21">
    <source>
        <dbReference type="Proteomes" id="UP001153954"/>
    </source>
</evidence>
<evidence type="ECO:0000256" key="4">
    <source>
        <dbReference type="ARBA" id="ARBA00012472"/>
    </source>
</evidence>
<evidence type="ECO:0000256" key="11">
    <source>
        <dbReference type="ARBA" id="ARBA00023027"/>
    </source>
</evidence>
<dbReference type="Pfam" id="PF01885">
    <property type="entry name" value="PTS_2-RNA"/>
    <property type="match status" value="1"/>
</dbReference>
<protein>
    <recommendedName>
        <fullName evidence="5">Speckle targeted PIP5K1A-regulated poly(A) polymerase</fullName>
        <ecNumber evidence="3">2.7.1.160</ecNumber>
        <ecNumber evidence="4">2.7.7.52</ecNumber>
    </recommendedName>
    <alternativeName>
        <fullName evidence="12">RNA-binding motif protein 21</fullName>
    </alternativeName>
    <alternativeName>
        <fullName evidence="13">U6 snRNA-specific terminal uridylyltransferase 1</fullName>
    </alternativeName>
</protein>
<dbReference type="InterPro" id="IPR054708">
    <property type="entry name" value="MTPAP-like_central"/>
</dbReference>
<evidence type="ECO:0000256" key="12">
    <source>
        <dbReference type="ARBA" id="ARBA00030790"/>
    </source>
</evidence>
<evidence type="ECO:0000256" key="6">
    <source>
        <dbReference type="ARBA" id="ARBA00022679"/>
    </source>
</evidence>
<dbReference type="EC" id="2.7.1.160" evidence="3"/>
<keyword evidence="11" id="KW-0520">NAD</keyword>
<dbReference type="GO" id="GO:0046872">
    <property type="term" value="F:metal ion binding"/>
    <property type="evidence" value="ECO:0007669"/>
    <property type="project" value="UniProtKB-KW"/>
</dbReference>
<evidence type="ECO:0000256" key="5">
    <source>
        <dbReference type="ARBA" id="ARBA00021679"/>
    </source>
</evidence>
<feature type="domain" description="RRM" evidence="17">
    <location>
        <begin position="201"/>
        <end position="255"/>
    </location>
</feature>
<evidence type="ECO:0000256" key="14">
    <source>
        <dbReference type="ARBA" id="ARBA00047949"/>
    </source>
</evidence>
<dbReference type="Pfam" id="PF03828">
    <property type="entry name" value="PAP_assoc"/>
    <property type="match status" value="1"/>
</dbReference>
<dbReference type="Proteomes" id="UP001153954">
    <property type="component" value="Unassembled WGS sequence"/>
</dbReference>
<dbReference type="Gene3D" id="1.10.1410.10">
    <property type="match status" value="1"/>
</dbReference>
<comment type="catalytic activity">
    <reaction evidence="14">
        <text>2'-phospho-[ligated tRNA] + NAD(+) = mature tRNA + ADP-alpha-D-ribose 1'',2''-cyclic phosphate + nicotinamide</text>
        <dbReference type="Rhea" id="RHEA:23324"/>
        <dbReference type="Rhea" id="RHEA-COMP:11106"/>
        <dbReference type="Rhea" id="RHEA-COMP:11107"/>
        <dbReference type="ChEBI" id="CHEBI:17154"/>
        <dbReference type="ChEBI" id="CHEBI:57540"/>
        <dbReference type="ChEBI" id="CHEBI:76596"/>
        <dbReference type="ChEBI" id="CHEBI:82883"/>
        <dbReference type="ChEBI" id="CHEBI:85027"/>
        <dbReference type="EC" id="2.7.1.160"/>
    </reaction>
</comment>
<organism evidence="20 21">
    <name type="scientific">Euphydryas editha</name>
    <name type="common">Edith's checkerspot</name>
    <dbReference type="NCBI Taxonomy" id="104508"/>
    <lineage>
        <taxon>Eukaryota</taxon>
        <taxon>Metazoa</taxon>
        <taxon>Ecdysozoa</taxon>
        <taxon>Arthropoda</taxon>
        <taxon>Hexapoda</taxon>
        <taxon>Insecta</taxon>
        <taxon>Pterygota</taxon>
        <taxon>Neoptera</taxon>
        <taxon>Endopterygota</taxon>
        <taxon>Lepidoptera</taxon>
        <taxon>Glossata</taxon>
        <taxon>Ditrysia</taxon>
        <taxon>Papilionoidea</taxon>
        <taxon>Nymphalidae</taxon>
        <taxon>Nymphalinae</taxon>
        <taxon>Euphydryas</taxon>
    </lineage>
</organism>
<dbReference type="GO" id="GO:0003723">
    <property type="term" value="F:RNA binding"/>
    <property type="evidence" value="ECO:0007669"/>
    <property type="project" value="UniProtKB-KW"/>
</dbReference>
<dbReference type="InterPro" id="IPR012677">
    <property type="entry name" value="Nucleotide-bd_a/b_plait_sf"/>
</dbReference>
<dbReference type="EMBL" id="CAKOGL010000009">
    <property type="protein sequence ID" value="CAH2090633.1"/>
    <property type="molecule type" value="Genomic_DNA"/>
</dbReference>
<dbReference type="EC" id="2.7.7.52" evidence="4"/>
<dbReference type="InterPro" id="IPR002745">
    <property type="entry name" value="Ptrans_KptA/Tpt1"/>
</dbReference>
<dbReference type="GO" id="GO:1990817">
    <property type="term" value="F:poly(A) RNA polymerase activity"/>
    <property type="evidence" value="ECO:0007669"/>
    <property type="project" value="UniProtKB-ARBA"/>
</dbReference>
<evidence type="ECO:0000313" key="20">
    <source>
        <dbReference type="EMBL" id="CAH2090633.1"/>
    </source>
</evidence>
<feature type="domain" description="Poly(A) RNA polymerase mitochondrial-like central palm" evidence="19">
    <location>
        <begin position="298"/>
        <end position="430"/>
    </location>
</feature>
<sequence>MRRSNKDKHLSKTLSWLLRHGATTECLKISSDGYISVQEILQHRSLRGKYNKDDIERVVATNSKQRFKLRFNESINTVEIKANQGHSIKISDNELVQISEPHYKTVVHGTYFKHWPQIKKEGLSRMKRKHIHFAKGTLQDPNVISGLRKDVEIYIFVDLAKALADGLKFYESENGVILTEGNENGFLEPKYFSRIIDKSTGFPNYTQSTDLAQVFSNYGPVTVEKINNKFAILAFATNDEAHEAVQDSSKVNIYGEFLTVKPFNPKLEPSTPKRQFVRSKERGKIVEPQALELAGEFHEQLASLLGAVRLSQGEVAALAALYGDLEQALQQPWPGCVAVPFGSITTGLGVKSSDADCFIRLPPGWRTPHGNHVHKAKRILQQYPKIFAEIFAIPRANTPIVKFFHVPTQTNCDVTFKTPLGAQNSKLISFLLQADPRLIPMAVVVKYWAKVHGFSGTGKLTNYALTLLIIFYLQQAPVSILPSVEWLQRDAATAVIVDEWNTGFMDDYNLIPQSTNTSSISELLGGFFQYYSTFNFAEMIVCPFLGVPVKKELFKDLNLLPNEFDRYIQNVRNRVVSPMRFTTSICVQDPFELCHNVASAITSRLTVEIIAFFKFAATAYDTEKLNNCKNLLQTILLQKPKIPREKFHLEFRAVIFSHLIKEIENPDWKSVVRDVTIKVFEQMCKIKLVKIEEKPNESAKKQRDKFTGVITKAIWKRKQFSKLYSLMKLDFVQKQTRITEEILNVEKQTFNIQFRLTLTFKQETKQTTATIKLMEGDVVIFKEFGKFFMSIVHNWYTVLLKDSLRPREQQRHSQTSSNVVNNETKPEDDNDLRMSVSQTEESDTSDVVNAEAASNIDQQTP</sequence>
<keyword evidence="21" id="KW-1185">Reference proteome</keyword>
<dbReference type="SUPFAM" id="SSF81301">
    <property type="entry name" value="Nucleotidyltransferase"/>
    <property type="match status" value="1"/>
</dbReference>
<evidence type="ECO:0000256" key="15">
    <source>
        <dbReference type="ARBA" id="ARBA00049105"/>
    </source>
</evidence>
<dbReference type="CDD" id="cd05402">
    <property type="entry name" value="NT_PAP_TUTase"/>
    <property type="match status" value="1"/>
</dbReference>
<evidence type="ECO:0000259" key="17">
    <source>
        <dbReference type="Pfam" id="PF00076"/>
    </source>
</evidence>
<keyword evidence="10" id="KW-0694">RNA-binding</keyword>
<evidence type="ECO:0000256" key="8">
    <source>
        <dbReference type="ARBA" id="ARBA00022723"/>
    </source>
</evidence>
<dbReference type="GO" id="GO:0006388">
    <property type="term" value="P:tRNA splicing, via endonucleolytic cleavage and ligation"/>
    <property type="evidence" value="ECO:0007669"/>
    <property type="project" value="TreeGrafter"/>
</dbReference>
<dbReference type="Gene3D" id="3.30.460.10">
    <property type="entry name" value="Beta Polymerase, domain 2"/>
    <property type="match status" value="1"/>
</dbReference>
<name>A0AAU9TXU9_EUPED</name>
<evidence type="ECO:0000256" key="1">
    <source>
        <dbReference type="ARBA" id="ARBA00003343"/>
    </source>
</evidence>
<keyword evidence="6" id="KW-0808">Transferase</keyword>
<dbReference type="InterPro" id="IPR042081">
    <property type="entry name" value="RNA_2'-PTrans_C"/>
</dbReference>
<dbReference type="PANTHER" id="PTHR12684:SF2">
    <property type="entry name" value="TRNA 2'-PHOSPHOTRANSFERASE 1"/>
    <property type="match status" value="1"/>
</dbReference>
<feature type="region of interest" description="Disordered" evidence="16">
    <location>
        <begin position="807"/>
        <end position="861"/>
    </location>
</feature>
<comment type="caution">
    <text evidence="20">The sequence shown here is derived from an EMBL/GenBank/DDBJ whole genome shotgun (WGS) entry which is preliminary data.</text>
</comment>
<feature type="domain" description="PAP-associated" evidence="18">
    <location>
        <begin position="519"/>
        <end position="593"/>
    </location>
</feature>
<dbReference type="InterPro" id="IPR042080">
    <property type="entry name" value="RNA_2'-PTrans_N"/>
</dbReference>
<gene>
    <name evidence="20" type="ORF">EEDITHA_LOCUS6568</name>
</gene>